<name>A0A2I0JVZ6_PUNGR</name>
<keyword evidence="2" id="KW-1185">Reference proteome</keyword>
<dbReference type="AlphaFoldDB" id="A0A2I0JVZ6"/>
<accession>A0A2I0JVZ6</accession>
<comment type="caution">
    <text evidence="1">The sequence shown here is derived from an EMBL/GenBank/DDBJ whole genome shotgun (WGS) entry which is preliminary data.</text>
</comment>
<evidence type="ECO:0000313" key="1">
    <source>
        <dbReference type="EMBL" id="PKI60471.1"/>
    </source>
</evidence>
<dbReference type="Proteomes" id="UP000233551">
    <property type="component" value="Unassembled WGS sequence"/>
</dbReference>
<sequence length="84" mass="9695">MAPRKLVTLEPEEATHPKDVATNVNQETQPKCIPGAKPRRWRHKVECQSRPTRFSDKDFLMFLATLTRTRADVDVIDYVETELA</sequence>
<dbReference type="EMBL" id="PGOL01001148">
    <property type="protein sequence ID" value="PKI60471.1"/>
    <property type="molecule type" value="Genomic_DNA"/>
</dbReference>
<reference evidence="1 2" key="1">
    <citation type="submission" date="2017-11" db="EMBL/GenBank/DDBJ databases">
        <title>De-novo sequencing of pomegranate (Punica granatum L.) genome.</title>
        <authorList>
            <person name="Akparov Z."/>
            <person name="Amiraslanov A."/>
            <person name="Hajiyeva S."/>
            <person name="Abbasov M."/>
            <person name="Kaur K."/>
            <person name="Hamwieh A."/>
            <person name="Solovyev V."/>
            <person name="Salamov A."/>
            <person name="Braich B."/>
            <person name="Kosarev P."/>
            <person name="Mahmoud A."/>
            <person name="Hajiyev E."/>
            <person name="Babayeva S."/>
            <person name="Izzatullayeva V."/>
            <person name="Mammadov A."/>
            <person name="Mammadov A."/>
            <person name="Sharifova S."/>
            <person name="Ojaghi J."/>
            <person name="Eynullazada K."/>
            <person name="Bayramov B."/>
            <person name="Abdulazimova A."/>
            <person name="Shahmuradov I."/>
        </authorList>
    </citation>
    <scope>NUCLEOTIDE SEQUENCE [LARGE SCALE GENOMIC DNA]</scope>
    <source>
        <strain evidence="2">cv. AG2017</strain>
        <tissue evidence="1">Leaf</tissue>
    </source>
</reference>
<evidence type="ECO:0000313" key="2">
    <source>
        <dbReference type="Proteomes" id="UP000233551"/>
    </source>
</evidence>
<protein>
    <submittedName>
        <fullName evidence="1">Uncharacterized protein</fullName>
    </submittedName>
</protein>
<proteinExistence type="predicted"/>
<gene>
    <name evidence="1" type="ORF">CRG98_019125</name>
</gene>
<organism evidence="1 2">
    <name type="scientific">Punica granatum</name>
    <name type="common">Pomegranate</name>
    <dbReference type="NCBI Taxonomy" id="22663"/>
    <lineage>
        <taxon>Eukaryota</taxon>
        <taxon>Viridiplantae</taxon>
        <taxon>Streptophyta</taxon>
        <taxon>Embryophyta</taxon>
        <taxon>Tracheophyta</taxon>
        <taxon>Spermatophyta</taxon>
        <taxon>Magnoliopsida</taxon>
        <taxon>eudicotyledons</taxon>
        <taxon>Gunneridae</taxon>
        <taxon>Pentapetalae</taxon>
        <taxon>rosids</taxon>
        <taxon>malvids</taxon>
        <taxon>Myrtales</taxon>
        <taxon>Lythraceae</taxon>
        <taxon>Punica</taxon>
    </lineage>
</organism>